<feature type="domain" description="Response regulatory" evidence="2">
    <location>
        <begin position="18"/>
        <end position="133"/>
    </location>
</feature>
<feature type="domain" description="HD-GYP" evidence="3">
    <location>
        <begin position="188"/>
        <end position="384"/>
    </location>
</feature>
<gene>
    <name evidence="4" type="ORF">DAI18_14875</name>
</gene>
<evidence type="ECO:0000259" key="2">
    <source>
        <dbReference type="PROSITE" id="PS50110"/>
    </source>
</evidence>
<dbReference type="KEGG" id="maer:DAI18_14875"/>
<dbReference type="Gene3D" id="3.40.50.2300">
    <property type="match status" value="1"/>
</dbReference>
<dbReference type="SUPFAM" id="SSF109604">
    <property type="entry name" value="HD-domain/PDEase-like"/>
    <property type="match status" value="1"/>
</dbReference>
<dbReference type="OrthoDB" id="9763857at2"/>
<keyword evidence="5" id="KW-1185">Reference proteome</keyword>
<dbReference type="PROSITE" id="PS51832">
    <property type="entry name" value="HD_GYP"/>
    <property type="match status" value="1"/>
</dbReference>
<dbReference type="GO" id="GO:0008081">
    <property type="term" value="F:phosphoric diester hydrolase activity"/>
    <property type="evidence" value="ECO:0007669"/>
    <property type="project" value="UniProtKB-ARBA"/>
</dbReference>
<evidence type="ECO:0000313" key="5">
    <source>
        <dbReference type="Proteomes" id="UP000244173"/>
    </source>
</evidence>
<dbReference type="InterPro" id="IPR001789">
    <property type="entry name" value="Sig_transdc_resp-reg_receiver"/>
</dbReference>
<evidence type="ECO:0000259" key="3">
    <source>
        <dbReference type="PROSITE" id="PS51832"/>
    </source>
</evidence>
<dbReference type="PROSITE" id="PS50110">
    <property type="entry name" value="RESPONSE_REGULATORY"/>
    <property type="match status" value="1"/>
</dbReference>
<dbReference type="AlphaFoldDB" id="A0A2S0PCW5"/>
<dbReference type="Pfam" id="PF00072">
    <property type="entry name" value="Response_reg"/>
    <property type="match status" value="1"/>
</dbReference>
<dbReference type="InterPro" id="IPR011006">
    <property type="entry name" value="CheY-like_superfamily"/>
</dbReference>
<dbReference type="PANTHER" id="PTHR45228:SF8">
    <property type="entry name" value="TWO-COMPONENT RESPONSE REGULATOR-RELATED"/>
    <property type="match status" value="1"/>
</dbReference>
<dbReference type="InterPro" id="IPR003607">
    <property type="entry name" value="HD/PDEase_dom"/>
</dbReference>
<accession>A0A2S0PCW5</accession>
<dbReference type="GO" id="GO:0000160">
    <property type="term" value="P:phosphorelay signal transduction system"/>
    <property type="evidence" value="ECO:0007669"/>
    <property type="project" value="InterPro"/>
</dbReference>
<proteinExistence type="predicted"/>
<dbReference type="CDD" id="cd00077">
    <property type="entry name" value="HDc"/>
    <property type="match status" value="1"/>
</dbReference>
<evidence type="ECO:0000313" key="4">
    <source>
        <dbReference type="EMBL" id="AVY95185.1"/>
    </source>
</evidence>
<dbReference type="CDD" id="cd17569">
    <property type="entry name" value="REC_HupR-like"/>
    <property type="match status" value="1"/>
</dbReference>
<organism evidence="4 5">
    <name type="scientific">Microvirgula aerodenitrificans</name>
    <dbReference type="NCBI Taxonomy" id="57480"/>
    <lineage>
        <taxon>Bacteria</taxon>
        <taxon>Pseudomonadati</taxon>
        <taxon>Pseudomonadota</taxon>
        <taxon>Betaproteobacteria</taxon>
        <taxon>Neisseriales</taxon>
        <taxon>Aquaspirillaceae</taxon>
        <taxon>Microvirgula</taxon>
    </lineage>
</organism>
<dbReference type="InterPro" id="IPR052020">
    <property type="entry name" value="Cyclic_di-GMP/3'3'-cGAMP_PDE"/>
</dbReference>
<dbReference type="PANTHER" id="PTHR45228">
    <property type="entry name" value="CYCLIC DI-GMP PHOSPHODIESTERASE TM_0186-RELATED"/>
    <property type="match status" value="1"/>
</dbReference>
<protein>
    <submittedName>
        <fullName evidence="4">Two-component system response regulator</fullName>
    </submittedName>
</protein>
<sequence>MTTSPDSLAPGNTAQGFTLLFVDDEANILSSLRRLFRPHGYRILTADGGEAALAVLETESVDLVVSDMRMPGMSGAALLATIRQRWPDITRILLTGYADMQSMIEAINVAGISRYIAKPWEDQDILRIVEDALTIKLLSREKARLDQQVREQNDALTMLNASLEDKVRERTLALEKAMSEVKLAHERLKKGFVTSVKMFSALIDMRSGTLAGQSRNVANHALLIARQLMLPEAEVHDIFIAGLLHSIGKIAFPDTLLAKPISLMSTAELETYKQYPVNSQAALMASEQLQVPAQLIRNQHERMDGLGVPDRLKGDQIAIGSRILGVAADFQALQAGIVTGQRMDARAALKQLEASRESRYDGAVLDALQAVLAAQPSEVVERELYSRDLVPGMTLAHDLIVNGVMLLARDYVLDDRLIRLIRHFEEGAGSKLNIFVRA</sequence>
<name>A0A2S0PCW5_9NEIS</name>
<dbReference type="Gene3D" id="1.10.3210.10">
    <property type="entry name" value="Hypothetical protein af1432"/>
    <property type="match status" value="1"/>
</dbReference>
<keyword evidence="1" id="KW-0597">Phosphoprotein</keyword>
<dbReference type="SUPFAM" id="SSF52172">
    <property type="entry name" value="CheY-like"/>
    <property type="match status" value="1"/>
</dbReference>
<dbReference type="EMBL" id="CP028519">
    <property type="protein sequence ID" value="AVY95185.1"/>
    <property type="molecule type" value="Genomic_DNA"/>
</dbReference>
<dbReference type="RefSeq" id="WP_028499097.1">
    <property type="nucleotide sequence ID" value="NZ_CP028519.1"/>
</dbReference>
<reference evidence="4 5" key="1">
    <citation type="submission" date="2018-04" db="EMBL/GenBank/DDBJ databases">
        <title>Denitrifier Microvirgula.</title>
        <authorList>
            <person name="Anderson E."/>
            <person name="Jang J."/>
            <person name="Ishii S."/>
        </authorList>
    </citation>
    <scope>NUCLEOTIDE SEQUENCE [LARGE SCALE GENOMIC DNA]</scope>
    <source>
        <strain evidence="4 5">BE2.4</strain>
    </source>
</reference>
<feature type="modified residue" description="4-aspartylphosphate" evidence="1">
    <location>
        <position position="67"/>
    </location>
</feature>
<dbReference type="SMART" id="SM00448">
    <property type="entry name" value="REC"/>
    <property type="match status" value="1"/>
</dbReference>
<dbReference type="Proteomes" id="UP000244173">
    <property type="component" value="Chromosome"/>
</dbReference>
<dbReference type="InterPro" id="IPR037522">
    <property type="entry name" value="HD_GYP_dom"/>
</dbReference>
<dbReference type="Pfam" id="PF13487">
    <property type="entry name" value="HD_5"/>
    <property type="match status" value="1"/>
</dbReference>
<dbReference type="STRING" id="1122240.GCA_000620105_01999"/>
<evidence type="ECO:0000256" key="1">
    <source>
        <dbReference type="PROSITE-ProRule" id="PRU00169"/>
    </source>
</evidence>